<feature type="binding site" evidence="10">
    <location>
        <position position="53"/>
    </location>
    <ligand>
        <name>[4Fe-4S] cluster</name>
        <dbReference type="ChEBI" id="CHEBI:49883"/>
        <label>1</label>
    </ligand>
</feature>
<dbReference type="InterPro" id="IPR017896">
    <property type="entry name" value="4Fe4S_Fe-S-bd"/>
</dbReference>
<keyword evidence="7 10" id="KW-0408">Iron</keyword>
<name>A0A223I164_THETR</name>
<evidence type="ECO:0000256" key="11">
    <source>
        <dbReference type="SAM" id="Phobius"/>
    </source>
</evidence>
<dbReference type="EMBL" id="CP016893">
    <property type="protein sequence ID" value="AST58462.1"/>
    <property type="molecule type" value="Genomic_DNA"/>
</dbReference>
<gene>
    <name evidence="10" type="primary">rnfB</name>
    <name evidence="14" type="ORF">Thert_02610</name>
</gene>
<evidence type="ECO:0000256" key="7">
    <source>
        <dbReference type="ARBA" id="ARBA00023004"/>
    </source>
</evidence>
<comment type="function">
    <text evidence="10">Part of a membrane-bound complex that couples electron transfer with translocation of ions across the membrane.</text>
</comment>
<comment type="subcellular location">
    <subcellularLocation>
        <location evidence="10">Cell membrane</location>
    </subcellularLocation>
</comment>
<evidence type="ECO:0000259" key="13">
    <source>
        <dbReference type="PROSITE" id="PS51656"/>
    </source>
</evidence>
<organism evidence="14 15">
    <name type="scientific">Thermoanaerobacterium thermosaccharolyticum</name>
    <name type="common">Clostridium thermosaccharolyticum</name>
    <dbReference type="NCBI Taxonomy" id="1517"/>
    <lineage>
        <taxon>Bacteria</taxon>
        <taxon>Bacillati</taxon>
        <taxon>Bacillota</taxon>
        <taxon>Clostridia</taxon>
        <taxon>Thermoanaerobacterales</taxon>
        <taxon>Thermoanaerobacteraceae</taxon>
        <taxon>Thermoanaerobacterium</taxon>
    </lineage>
</organism>
<dbReference type="SUPFAM" id="SSF54862">
    <property type="entry name" value="4Fe-4S ferredoxins"/>
    <property type="match status" value="2"/>
</dbReference>
<keyword evidence="1 10" id="KW-0813">Transport</keyword>
<feature type="domain" description="4Fe-4S ferredoxin-type" evidence="12">
    <location>
        <begin position="213"/>
        <end position="240"/>
    </location>
</feature>
<reference evidence="14 15" key="1">
    <citation type="submission" date="2016-08" db="EMBL/GenBank/DDBJ databases">
        <title>A novel genetic cassette of butanologenic Thermoanaerobacterium thermosaccharolyticum that directly convert cellulose to butanol.</title>
        <authorList>
            <person name="Li T."/>
            <person name="He J."/>
        </authorList>
    </citation>
    <scope>NUCLEOTIDE SEQUENCE [LARGE SCALE GENOMIC DNA]</scope>
    <source>
        <strain evidence="14 15">TG57</strain>
    </source>
</reference>
<dbReference type="NCBIfam" id="TIGR01944">
    <property type="entry name" value="rnfB"/>
    <property type="match status" value="1"/>
</dbReference>
<dbReference type="HAMAP" id="MF_00463">
    <property type="entry name" value="RsxB_RnfB"/>
    <property type="match status" value="1"/>
</dbReference>
<protein>
    <recommendedName>
        <fullName evidence="10">Ion-translocating oxidoreductase complex subunit B</fullName>
        <ecNumber evidence="10">7.-.-.-</ecNumber>
    </recommendedName>
    <alternativeName>
        <fullName evidence="10">Rnf electron transport complex subunit B</fullName>
    </alternativeName>
</protein>
<dbReference type="GO" id="GO:0022900">
    <property type="term" value="P:electron transport chain"/>
    <property type="evidence" value="ECO:0007669"/>
    <property type="project" value="UniProtKB-UniRule"/>
</dbReference>
<keyword evidence="2 10" id="KW-0004">4Fe-4S</keyword>
<feature type="binding site" evidence="10">
    <location>
        <position position="61"/>
    </location>
    <ligand>
        <name>[4Fe-4S] cluster</name>
        <dbReference type="ChEBI" id="CHEBI:49883"/>
        <label>1</label>
    </ligand>
</feature>
<keyword evidence="11" id="KW-0812">Transmembrane</keyword>
<dbReference type="AlphaFoldDB" id="A0A223I164"/>
<feature type="transmembrane region" description="Helical" evidence="11">
    <location>
        <begin position="6"/>
        <end position="29"/>
    </location>
</feature>
<feature type="binding site" evidence="10">
    <location>
        <position position="142"/>
    </location>
    <ligand>
        <name>[4Fe-4S] cluster</name>
        <dbReference type="ChEBI" id="CHEBI:49883"/>
        <label>2</label>
    </ligand>
</feature>
<feature type="domain" description="4Fe-4S" evidence="13">
    <location>
        <begin position="36"/>
        <end position="95"/>
    </location>
</feature>
<proteinExistence type="inferred from homology"/>
<dbReference type="InterPro" id="IPR017900">
    <property type="entry name" value="4Fe4S_Fe_S_CS"/>
</dbReference>
<evidence type="ECO:0000313" key="14">
    <source>
        <dbReference type="EMBL" id="AST58462.1"/>
    </source>
</evidence>
<keyword evidence="3 10" id="KW-0479">Metal-binding</keyword>
<evidence type="ECO:0000256" key="3">
    <source>
        <dbReference type="ARBA" id="ARBA00022723"/>
    </source>
</evidence>
<dbReference type="Pfam" id="PF00037">
    <property type="entry name" value="Fer4"/>
    <property type="match status" value="1"/>
</dbReference>
<keyword evidence="9 10" id="KW-0472">Membrane</keyword>
<dbReference type="PROSITE" id="PS00198">
    <property type="entry name" value="4FE4S_FER_1"/>
    <property type="match status" value="2"/>
</dbReference>
<dbReference type="GO" id="GO:0009055">
    <property type="term" value="F:electron transfer activity"/>
    <property type="evidence" value="ECO:0007669"/>
    <property type="project" value="InterPro"/>
</dbReference>
<dbReference type="Pfam" id="PF12800">
    <property type="entry name" value="Fer4_4"/>
    <property type="match status" value="1"/>
</dbReference>
<dbReference type="EC" id="7.-.-.-" evidence="10"/>
<dbReference type="Pfam" id="PF04060">
    <property type="entry name" value="FeS"/>
    <property type="match status" value="1"/>
</dbReference>
<dbReference type="PROSITE" id="PS51656">
    <property type="entry name" value="4FE4S"/>
    <property type="match status" value="1"/>
</dbReference>
<evidence type="ECO:0000256" key="10">
    <source>
        <dbReference type="HAMAP-Rule" id="MF_00463"/>
    </source>
</evidence>
<dbReference type="GO" id="GO:0005886">
    <property type="term" value="C:plasma membrane"/>
    <property type="evidence" value="ECO:0007669"/>
    <property type="project" value="UniProtKB-SubCell"/>
</dbReference>
<evidence type="ECO:0000256" key="9">
    <source>
        <dbReference type="ARBA" id="ARBA00023136"/>
    </source>
</evidence>
<feature type="binding site" evidence="10">
    <location>
        <position position="179"/>
    </location>
    <ligand>
        <name>[4Fe-4S] cluster</name>
        <dbReference type="ChEBI" id="CHEBI:49883"/>
        <label>3</label>
    </ligand>
</feature>
<feature type="binding site" evidence="10">
    <location>
        <position position="182"/>
    </location>
    <ligand>
        <name>[4Fe-4S] cluster</name>
        <dbReference type="ChEBI" id="CHEBI:49883"/>
        <label>3</label>
    </ligand>
</feature>
<evidence type="ECO:0000256" key="2">
    <source>
        <dbReference type="ARBA" id="ARBA00022485"/>
    </source>
</evidence>
<feature type="binding site" evidence="10">
    <location>
        <position position="186"/>
    </location>
    <ligand>
        <name>[4Fe-4S] cluster</name>
        <dbReference type="ChEBI" id="CHEBI:49883"/>
        <label>2</label>
    </ligand>
</feature>
<dbReference type="Gene3D" id="1.10.15.40">
    <property type="entry name" value="Electron transport complex subunit B, putative Fe-S cluster"/>
    <property type="match status" value="1"/>
</dbReference>
<evidence type="ECO:0000256" key="6">
    <source>
        <dbReference type="ARBA" id="ARBA00022982"/>
    </source>
</evidence>
<accession>A0A223I164</accession>
<dbReference type="GO" id="GO:0051539">
    <property type="term" value="F:4 iron, 4 sulfur cluster binding"/>
    <property type="evidence" value="ECO:0007669"/>
    <property type="project" value="UniProtKB-UniRule"/>
</dbReference>
<comment type="cofactor">
    <cofactor evidence="10">
        <name>[4Fe-4S] cluster</name>
        <dbReference type="ChEBI" id="CHEBI:49883"/>
    </cofactor>
    <text evidence="10">Binds 3 [4Fe-4S] clusters.</text>
</comment>
<dbReference type="PANTHER" id="PTHR43560:SF1">
    <property type="entry name" value="ION-TRANSLOCATING OXIDOREDUCTASE COMPLEX SUBUNIT B"/>
    <property type="match status" value="1"/>
</dbReference>
<keyword evidence="6 10" id="KW-0249">Electron transport</keyword>
<evidence type="ECO:0000256" key="8">
    <source>
        <dbReference type="ARBA" id="ARBA00023014"/>
    </source>
</evidence>
<sequence length="279" mass="29504">MSGILPYLILPLASLGGMGLVFGIVLAYASKKFEVEVDQKEVEVRNVLPGANCGACGYPGCDGFAHAVSTGNAPIDGCKVGGASVAQKVGDILGVKTDVSNKRMVAFVKCNGTRKNALEKYKYFGIDDCRSAVQYQDGSKGCRFGCLGLGTCEKLCPFDAIHVIDDGVAAVNDDKCTGCGICVDACPKNIIELVDANTKTRVICSNTDKGKDVRPVCTVGCIGCKACERACNYDAIHVINNLAKIDYEKCISCMACVEKCPTDSIYPFKSSSIANKTNV</sequence>
<dbReference type="InterPro" id="IPR050395">
    <property type="entry name" value="4Fe4S_Ferredoxin_RnfB"/>
</dbReference>
<feature type="binding site" evidence="10">
    <location>
        <position position="78"/>
    </location>
    <ligand>
        <name>[4Fe-4S] cluster</name>
        <dbReference type="ChEBI" id="CHEBI:49883"/>
        <label>1</label>
    </ligand>
</feature>
<feature type="binding site" evidence="10">
    <location>
        <position position="56"/>
    </location>
    <ligand>
        <name>[4Fe-4S] cluster</name>
        <dbReference type="ChEBI" id="CHEBI:49883"/>
        <label>1</label>
    </ligand>
</feature>
<dbReference type="PROSITE" id="PS51379">
    <property type="entry name" value="4FE4S_FER_2"/>
    <property type="match status" value="4"/>
</dbReference>
<dbReference type="Proteomes" id="UP000214975">
    <property type="component" value="Chromosome"/>
</dbReference>
<evidence type="ECO:0000256" key="4">
    <source>
        <dbReference type="ARBA" id="ARBA00022737"/>
    </source>
</evidence>
<feature type="domain" description="4Fe-4S ferredoxin-type" evidence="12">
    <location>
        <begin position="241"/>
        <end position="270"/>
    </location>
</feature>
<feature type="region of interest" description="Hydrophobic" evidence="10">
    <location>
        <begin position="1"/>
        <end position="30"/>
    </location>
</feature>
<feature type="domain" description="4Fe-4S ferredoxin-type" evidence="12">
    <location>
        <begin position="167"/>
        <end position="196"/>
    </location>
</feature>
<comment type="similarity">
    <text evidence="10">Belongs to the 4Fe4S bacterial-type ferredoxin family. RnfB subfamily.</text>
</comment>
<comment type="caution">
    <text evidence="10">Lacks conserved residue(s) required for the propagation of feature annotation.</text>
</comment>
<dbReference type="RefSeq" id="WP_094397753.1">
    <property type="nucleotide sequence ID" value="NZ_CP016893.1"/>
</dbReference>
<feature type="binding site" evidence="10">
    <location>
        <position position="152"/>
    </location>
    <ligand>
        <name>[4Fe-4S] cluster</name>
        <dbReference type="ChEBI" id="CHEBI:49883"/>
        <label>2</label>
    </ligand>
</feature>
<feature type="binding site" evidence="10">
    <location>
        <position position="156"/>
    </location>
    <ligand>
        <name>[4Fe-4S] cluster</name>
        <dbReference type="ChEBI" id="CHEBI:49883"/>
        <label>3</label>
    </ligand>
</feature>
<dbReference type="InterPro" id="IPR007202">
    <property type="entry name" value="4Fe-4S_dom"/>
</dbReference>
<dbReference type="GO" id="GO:0046872">
    <property type="term" value="F:metal ion binding"/>
    <property type="evidence" value="ECO:0007669"/>
    <property type="project" value="UniProtKB-KW"/>
</dbReference>
<feature type="domain" description="4Fe-4S ferredoxin-type" evidence="12">
    <location>
        <begin position="131"/>
        <end position="166"/>
    </location>
</feature>
<keyword evidence="8 10" id="KW-0411">Iron-sulfur</keyword>
<evidence type="ECO:0000256" key="1">
    <source>
        <dbReference type="ARBA" id="ARBA00022448"/>
    </source>
</evidence>
<evidence type="ECO:0000256" key="5">
    <source>
        <dbReference type="ARBA" id="ARBA00022967"/>
    </source>
</evidence>
<keyword evidence="5 10" id="KW-1278">Translocase</keyword>
<dbReference type="Gene3D" id="3.30.70.20">
    <property type="match status" value="2"/>
</dbReference>
<feature type="binding site" evidence="10">
    <location>
        <position position="146"/>
    </location>
    <ligand>
        <name>[4Fe-4S] cluster</name>
        <dbReference type="ChEBI" id="CHEBI:49883"/>
        <label>2</label>
    </ligand>
</feature>
<dbReference type="InterPro" id="IPR010207">
    <property type="entry name" value="Elect_transpt_cplx_RnfB/RsxB"/>
</dbReference>
<keyword evidence="11" id="KW-1133">Transmembrane helix</keyword>
<evidence type="ECO:0000313" key="15">
    <source>
        <dbReference type="Proteomes" id="UP000214975"/>
    </source>
</evidence>
<dbReference type="CDD" id="cd10549">
    <property type="entry name" value="MtMvhB_like"/>
    <property type="match status" value="1"/>
</dbReference>
<comment type="subunit">
    <text evidence="10">The complex is composed of six subunits: RnfA, RnfB, RnfC, RnfD, RnfE and RnfG.</text>
</comment>
<feature type="binding site" evidence="10">
    <location>
        <position position="176"/>
    </location>
    <ligand>
        <name>[4Fe-4S] cluster</name>
        <dbReference type="ChEBI" id="CHEBI:49883"/>
        <label>3</label>
    </ligand>
</feature>
<evidence type="ECO:0000259" key="12">
    <source>
        <dbReference type="PROSITE" id="PS51379"/>
    </source>
</evidence>
<keyword evidence="10" id="KW-1003">Cell membrane</keyword>
<keyword evidence="4 10" id="KW-0677">Repeat</keyword>
<dbReference type="PANTHER" id="PTHR43560">
    <property type="entry name" value="ION-TRANSLOCATING OXIDOREDUCTASE COMPLEX SUBUNIT B"/>
    <property type="match status" value="1"/>
</dbReference>
<dbReference type="Pfam" id="PF14697">
    <property type="entry name" value="Fer4_21"/>
    <property type="match status" value="1"/>
</dbReference>